<dbReference type="InterPro" id="IPR007248">
    <property type="entry name" value="Mpv17_PMP22"/>
</dbReference>
<sequence>MSATVTTSRGPHPLLVKYLNELVAHPLRTKAITTATLCLLQEVLGSNFAGIPPRVPRHAPFFLRVLAQYHLDAKALKMALYGFLVSAPMSHVLVGAIQKAFAGKTGTSARVQQIIANNLLVAPIQATIYLSSIAIINGTKTLDGIIKTVKAGFLPVLRITWVVSPLSMFVAQKYVPQHLWVPFFNLIQFVLGTVFNTRVKKQRLAASKKAKASEDDSD</sequence>
<evidence type="ECO:0000256" key="3">
    <source>
        <dbReference type="ARBA" id="ARBA00022692"/>
    </source>
</evidence>
<feature type="transmembrane region" description="Helical" evidence="6">
    <location>
        <begin position="179"/>
        <end position="199"/>
    </location>
</feature>
<accession>A0A284R9W6</accession>
<reference evidence="8" key="1">
    <citation type="journal article" date="2017" name="Nat. Ecol. Evol.">
        <title>Genome expansion and lineage-specific genetic innovations in the forest pathogenic fungi Armillaria.</title>
        <authorList>
            <person name="Sipos G."/>
            <person name="Prasanna A.N."/>
            <person name="Walter M.C."/>
            <person name="O'Connor E."/>
            <person name="Balint B."/>
            <person name="Krizsan K."/>
            <person name="Kiss B."/>
            <person name="Hess J."/>
            <person name="Varga T."/>
            <person name="Slot J."/>
            <person name="Riley R."/>
            <person name="Boka B."/>
            <person name="Rigling D."/>
            <person name="Barry K."/>
            <person name="Lee J."/>
            <person name="Mihaltcheva S."/>
            <person name="LaButti K."/>
            <person name="Lipzen A."/>
            <person name="Waldron R."/>
            <person name="Moloney N.M."/>
            <person name="Sperisen C."/>
            <person name="Kredics L."/>
            <person name="Vagvoelgyi C."/>
            <person name="Patrignani A."/>
            <person name="Fitzpatrick D."/>
            <person name="Nagy I."/>
            <person name="Doyle S."/>
            <person name="Anderson J.B."/>
            <person name="Grigoriev I.V."/>
            <person name="Gueldener U."/>
            <person name="Muensterkoetter M."/>
            <person name="Nagy L.G."/>
        </authorList>
    </citation>
    <scope>NUCLEOTIDE SEQUENCE [LARGE SCALE GENOMIC DNA]</scope>
    <source>
        <strain evidence="8">C18/9</strain>
    </source>
</reference>
<dbReference type="OrthoDB" id="860at2759"/>
<evidence type="ECO:0000256" key="6">
    <source>
        <dbReference type="RuleBase" id="RU363053"/>
    </source>
</evidence>
<dbReference type="PANTHER" id="PTHR11266">
    <property type="entry name" value="PEROXISOMAL MEMBRANE PROTEIN 2, PXMP2 MPV17"/>
    <property type="match status" value="1"/>
</dbReference>
<keyword evidence="4 6" id="KW-1133">Transmembrane helix</keyword>
<dbReference type="PANTHER" id="PTHR11266:SF93">
    <property type="entry name" value="INTEGRAL MEMBRANE PROTEIN 25D9-6"/>
    <property type="match status" value="1"/>
</dbReference>
<evidence type="ECO:0000313" key="8">
    <source>
        <dbReference type="Proteomes" id="UP000219338"/>
    </source>
</evidence>
<organism evidence="7 8">
    <name type="scientific">Armillaria ostoyae</name>
    <name type="common">Armillaria root rot fungus</name>
    <dbReference type="NCBI Taxonomy" id="47428"/>
    <lineage>
        <taxon>Eukaryota</taxon>
        <taxon>Fungi</taxon>
        <taxon>Dikarya</taxon>
        <taxon>Basidiomycota</taxon>
        <taxon>Agaricomycotina</taxon>
        <taxon>Agaricomycetes</taxon>
        <taxon>Agaricomycetidae</taxon>
        <taxon>Agaricales</taxon>
        <taxon>Marasmiineae</taxon>
        <taxon>Physalacriaceae</taxon>
        <taxon>Armillaria</taxon>
    </lineage>
</organism>
<evidence type="ECO:0000313" key="7">
    <source>
        <dbReference type="EMBL" id="SJL05531.1"/>
    </source>
</evidence>
<evidence type="ECO:0000256" key="5">
    <source>
        <dbReference type="ARBA" id="ARBA00023136"/>
    </source>
</evidence>
<dbReference type="STRING" id="47428.A0A284R9W6"/>
<dbReference type="GO" id="GO:0005778">
    <property type="term" value="C:peroxisomal membrane"/>
    <property type="evidence" value="ECO:0007669"/>
    <property type="project" value="TreeGrafter"/>
</dbReference>
<keyword evidence="5 6" id="KW-0472">Membrane</keyword>
<comment type="subcellular location">
    <subcellularLocation>
        <location evidence="1">Membrane</location>
        <topology evidence="1">Multi-pass membrane protein</topology>
    </subcellularLocation>
</comment>
<protein>
    <submittedName>
        <fullName evidence="7">Related to membrane protein, peroxisomal</fullName>
    </submittedName>
</protein>
<proteinExistence type="inferred from homology"/>
<evidence type="ECO:0000256" key="2">
    <source>
        <dbReference type="ARBA" id="ARBA00006824"/>
    </source>
</evidence>
<dbReference type="AlphaFoldDB" id="A0A284R9W6"/>
<evidence type="ECO:0000256" key="1">
    <source>
        <dbReference type="ARBA" id="ARBA00004141"/>
    </source>
</evidence>
<name>A0A284R9W6_ARMOS</name>
<comment type="similarity">
    <text evidence="2 6">Belongs to the peroxisomal membrane protein PXMP2/4 family.</text>
</comment>
<dbReference type="OMA" id="KMAIYGA"/>
<dbReference type="Pfam" id="PF04117">
    <property type="entry name" value="Mpv17_PMP22"/>
    <property type="match status" value="1"/>
</dbReference>
<gene>
    <name evidence="7" type="ORF">ARMOST_08899</name>
</gene>
<keyword evidence="3 6" id="KW-0812">Transmembrane</keyword>
<feature type="transmembrane region" description="Helical" evidence="6">
    <location>
        <begin position="114"/>
        <end position="136"/>
    </location>
</feature>
<dbReference type="Proteomes" id="UP000219338">
    <property type="component" value="Unassembled WGS sequence"/>
</dbReference>
<keyword evidence="8" id="KW-1185">Reference proteome</keyword>
<dbReference type="EMBL" id="FUEG01000006">
    <property type="protein sequence ID" value="SJL05531.1"/>
    <property type="molecule type" value="Genomic_DNA"/>
</dbReference>
<evidence type="ECO:0000256" key="4">
    <source>
        <dbReference type="ARBA" id="ARBA00022989"/>
    </source>
</evidence>